<dbReference type="EMBL" id="KV429058">
    <property type="protein sequence ID" value="KZT69375.1"/>
    <property type="molecule type" value="Genomic_DNA"/>
</dbReference>
<protein>
    <submittedName>
        <fullName evidence="2">Uncharacterized protein</fullName>
    </submittedName>
</protein>
<evidence type="ECO:0000313" key="3">
    <source>
        <dbReference type="Proteomes" id="UP000076727"/>
    </source>
</evidence>
<keyword evidence="1" id="KW-0812">Transmembrane</keyword>
<dbReference type="AlphaFoldDB" id="A0A165QEY6"/>
<reference evidence="2 3" key="1">
    <citation type="journal article" date="2016" name="Mol. Biol. Evol.">
        <title>Comparative Genomics of Early-Diverging Mushroom-Forming Fungi Provides Insights into the Origins of Lignocellulose Decay Capabilities.</title>
        <authorList>
            <person name="Nagy L.G."/>
            <person name="Riley R."/>
            <person name="Tritt A."/>
            <person name="Adam C."/>
            <person name="Daum C."/>
            <person name="Floudas D."/>
            <person name="Sun H."/>
            <person name="Yadav J.S."/>
            <person name="Pangilinan J."/>
            <person name="Larsson K.H."/>
            <person name="Matsuura K."/>
            <person name="Barry K."/>
            <person name="Labutti K."/>
            <person name="Kuo R."/>
            <person name="Ohm R.A."/>
            <person name="Bhattacharya S.S."/>
            <person name="Shirouzu T."/>
            <person name="Yoshinaga Y."/>
            <person name="Martin F.M."/>
            <person name="Grigoriev I.V."/>
            <person name="Hibbett D.S."/>
        </authorList>
    </citation>
    <scope>NUCLEOTIDE SEQUENCE [LARGE SCALE GENOMIC DNA]</scope>
    <source>
        <strain evidence="2 3">L-15889</strain>
    </source>
</reference>
<dbReference type="Proteomes" id="UP000076727">
    <property type="component" value="Unassembled WGS sequence"/>
</dbReference>
<feature type="transmembrane region" description="Helical" evidence="1">
    <location>
        <begin position="86"/>
        <end position="107"/>
    </location>
</feature>
<proteinExistence type="predicted"/>
<dbReference type="OrthoDB" id="2751164at2759"/>
<gene>
    <name evidence="2" type="ORF">DAEQUDRAFT_262551</name>
</gene>
<sequence length="136" mass="14670">MLTLQGGTLLVSLILWCIVSSLRVYAVSDRNKLITAVTILLGLLPFAINLWAEAHLSALIDPAGGFNLCATFYSNLSVTTLTRLVIISRSCAVASDTIVVLVVWYFIPSGFRGICVDSESVPLTSYLWANGTVNFA</sequence>
<keyword evidence="1" id="KW-0472">Membrane</keyword>
<keyword evidence="3" id="KW-1185">Reference proteome</keyword>
<evidence type="ECO:0000256" key="1">
    <source>
        <dbReference type="SAM" id="Phobius"/>
    </source>
</evidence>
<keyword evidence="1" id="KW-1133">Transmembrane helix</keyword>
<accession>A0A165QEY6</accession>
<feature type="transmembrane region" description="Helical" evidence="1">
    <location>
        <begin position="33"/>
        <end position="52"/>
    </location>
</feature>
<feature type="transmembrane region" description="Helical" evidence="1">
    <location>
        <begin position="6"/>
        <end position="26"/>
    </location>
</feature>
<evidence type="ECO:0000313" key="2">
    <source>
        <dbReference type="EMBL" id="KZT69375.1"/>
    </source>
</evidence>
<organism evidence="2 3">
    <name type="scientific">Daedalea quercina L-15889</name>
    <dbReference type="NCBI Taxonomy" id="1314783"/>
    <lineage>
        <taxon>Eukaryota</taxon>
        <taxon>Fungi</taxon>
        <taxon>Dikarya</taxon>
        <taxon>Basidiomycota</taxon>
        <taxon>Agaricomycotina</taxon>
        <taxon>Agaricomycetes</taxon>
        <taxon>Polyporales</taxon>
        <taxon>Fomitopsis</taxon>
    </lineage>
</organism>
<name>A0A165QEY6_9APHY</name>